<dbReference type="EMBL" id="GBHO01040590">
    <property type="protein sequence ID" value="JAG03014.1"/>
    <property type="molecule type" value="Transcribed_RNA"/>
</dbReference>
<organism evidence="5">
    <name type="scientific">Lygus hesperus</name>
    <name type="common">Western plant bug</name>
    <dbReference type="NCBI Taxonomy" id="30085"/>
    <lineage>
        <taxon>Eukaryota</taxon>
        <taxon>Metazoa</taxon>
        <taxon>Ecdysozoa</taxon>
        <taxon>Arthropoda</taxon>
        <taxon>Hexapoda</taxon>
        <taxon>Insecta</taxon>
        <taxon>Pterygota</taxon>
        <taxon>Neoptera</taxon>
        <taxon>Paraneoptera</taxon>
        <taxon>Hemiptera</taxon>
        <taxon>Heteroptera</taxon>
        <taxon>Panheteroptera</taxon>
        <taxon>Cimicomorpha</taxon>
        <taxon>Miridae</taxon>
        <taxon>Mirini</taxon>
        <taxon>Lygus</taxon>
    </lineage>
</organism>
<evidence type="ECO:0000313" key="2">
    <source>
        <dbReference type="EMBL" id="JAG03014.1"/>
    </source>
</evidence>
<dbReference type="EMBL" id="GBHO01021926">
    <property type="protein sequence ID" value="JAG21678.1"/>
    <property type="molecule type" value="Transcribed_RNA"/>
</dbReference>
<accession>A0A0A9XS94</accession>
<evidence type="ECO:0000313" key="6">
    <source>
        <dbReference type="EMBL" id="JAG21683.1"/>
    </source>
</evidence>
<dbReference type="EMBL" id="GBHO01021927">
    <property type="protein sequence ID" value="JAG21677.1"/>
    <property type="molecule type" value="Transcribed_RNA"/>
</dbReference>
<reference evidence="5" key="1">
    <citation type="journal article" date="2014" name="PLoS ONE">
        <title>Transcriptome-Based Identification of ABC Transporters in the Western Tarnished Plant Bug Lygus hesperus.</title>
        <authorList>
            <person name="Hull J.J."/>
            <person name="Chaney K."/>
            <person name="Geib S.M."/>
            <person name="Fabrick J.A."/>
            <person name="Brent C.S."/>
            <person name="Walsh D."/>
            <person name="Lavine L.C."/>
        </authorList>
    </citation>
    <scope>NUCLEOTIDE SEQUENCE</scope>
</reference>
<feature type="non-terminal residue" evidence="5">
    <location>
        <position position="1"/>
    </location>
</feature>
<dbReference type="EMBL" id="GBHO01021921">
    <property type="protein sequence ID" value="JAG21683.1"/>
    <property type="molecule type" value="Transcribed_RNA"/>
</dbReference>
<feature type="region of interest" description="Disordered" evidence="1">
    <location>
        <begin position="223"/>
        <end position="246"/>
    </location>
</feature>
<name>A0A0A9XS94_LYGHE</name>
<evidence type="ECO:0000313" key="3">
    <source>
        <dbReference type="EMBL" id="JAG21675.1"/>
    </source>
</evidence>
<feature type="compositionally biased region" description="Low complexity" evidence="1">
    <location>
        <begin position="116"/>
        <end position="129"/>
    </location>
</feature>
<feature type="compositionally biased region" description="Polar residues" evidence="1">
    <location>
        <begin position="1"/>
        <end position="12"/>
    </location>
</feature>
<feature type="compositionally biased region" description="Polar residues" evidence="1">
    <location>
        <begin position="147"/>
        <end position="160"/>
    </location>
</feature>
<gene>
    <name evidence="5" type="primary">Myh8_1</name>
    <name evidence="7" type="synonym">Myh8_0</name>
    <name evidence="6" type="synonym">Myh8_2</name>
    <name evidence="4" type="synonym">Myh8_3</name>
    <name evidence="3" type="synonym">Myh8_4</name>
    <name evidence="2" type="synonym">Myh8_5</name>
    <name evidence="3" type="ORF">CM83_78591</name>
    <name evidence="5" type="ORF">CM83_78598</name>
    <name evidence="2" type="ORF">CM83_78602</name>
    <name evidence="4" type="ORF">CM83_78604</name>
    <name evidence="6" type="ORF">CM83_78610</name>
    <name evidence="7" type="ORF">CM83_78616</name>
</gene>
<evidence type="ECO:0000313" key="7">
    <source>
        <dbReference type="EMBL" id="JAG39862.1"/>
    </source>
</evidence>
<feature type="region of interest" description="Disordered" evidence="1">
    <location>
        <begin position="1"/>
        <end position="35"/>
    </location>
</feature>
<protein>
    <submittedName>
        <fullName evidence="5">Myosin-8</fullName>
    </submittedName>
</protein>
<dbReference type="EMBL" id="GBHO01003742">
    <property type="protein sequence ID" value="JAG39862.1"/>
    <property type="molecule type" value="Transcribed_RNA"/>
</dbReference>
<evidence type="ECO:0000313" key="4">
    <source>
        <dbReference type="EMBL" id="JAG21677.1"/>
    </source>
</evidence>
<evidence type="ECO:0000256" key="1">
    <source>
        <dbReference type="SAM" id="MobiDB-lite"/>
    </source>
</evidence>
<proteinExistence type="predicted"/>
<sequence length="246" mass="27180">TANVTVQGQSDAISKGDSSRDESKQSQDGSSGSSACTVVDVCVAEAKSMTEAKYSEKRTEQFTSVQSKEFVSLETHQTMTQESHVQEVVGVVSKITQKIDRLENTIDDLVKRLSRTTESSSRSSNVTVSDFETSEMSEKSVSESKTLTEGSTGVRTSTRPTLDHQVSMKPEKERVVMTKDDFVEKVKTIGSQLRSRLQPDRYIRRVSQQCERYVHELEVMDVAAGPKKKPRSSVSATARAAQGTRE</sequence>
<evidence type="ECO:0000313" key="5">
    <source>
        <dbReference type="EMBL" id="JAG21678.1"/>
    </source>
</evidence>
<dbReference type="EMBL" id="GBHO01021929">
    <property type="protein sequence ID" value="JAG21675.1"/>
    <property type="molecule type" value="Transcribed_RNA"/>
</dbReference>
<reference evidence="5" key="2">
    <citation type="submission" date="2014-07" db="EMBL/GenBank/DDBJ databases">
        <authorList>
            <person name="Hull J."/>
        </authorList>
    </citation>
    <scope>NUCLEOTIDE SEQUENCE</scope>
</reference>
<dbReference type="AlphaFoldDB" id="A0A0A9XS94"/>
<feature type="region of interest" description="Disordered" evidence="1">
    <location>
        <begin position="114"/>
        <end position="171"/>
    </location>
</feature>